<feature type="transmembrane region" description="Helical" evidence="1">
    <location>
        <begin position="12"/>
        <end position="36"/>
    </location>
</feature>
<name>B4QZ97_DROSI</name>
<organism evidence="2 3">
    <name type="scientific">Drosophila simulans</name>
    <name type="common">Fruit fly</name>
    <dbReference type="NCBI Taxonomy" id="7240"/>
    <lineage>
        <taxon>Eukaryota</taxon>
        <taxon>Metazoa</taxon>
        <taxon>Ecdysozoa</taxon>
        <taxon>Arthropoda</taxon>
        <taxon>Hexapoda</taxon>
        <taxon>Insecta</taxon>
        <taxon>Pterygota</taxon>
        <taxon>Neoptera</taxon>
        <taxon>Endopterygota</taxon>
        <taxon>Diptera</taxon>
        <taxon>Brachycera</taxon>
        <taxon>Muscomorpha</taxon>
        <taxon>Ephydroidea</taxon>
        <taxon>Drosophilidae</taxon>
        <taxon>Drosophila</taxon>
        <taxon>Sophophora</taxon>
    </lineage>
</organism>
<feature type="transmembrane region" description="Helical" evidence="1">
    <location>
        <begin position="42"/>
        <end position="63"/>
    </location>
</feature>
<sequence length="101" mass="11077">MGLRSLLIGKLLPVAALNLGLLIEIEAFIGIIIVMMMRFPSALAVAVLFTHNGYGLYGLYGLLAKRGKSQQEQEQNRLGHYFEPSSTTEIIVLISSWVSAI</sequence>
<keyword evidence="1" id="KW-1133">Transmembrane helix</keyword>
<dbReference type="EMBL" id="CM000364">
    <property type="protein sequence ID" value="EDX13833.1"/>
    <property type="molecule type" value="Genomic_DNA"/>
</dbReference>
<evidence type="ECO:0000256" key="1">
    <source>
        <dbReference type="SAM" id="Phobius"/>
    </source>
</evidence>
<keyword evidence="3" id="KW-1185">Reference proteome</keyword>
<dbReference type="AlphaFoldDB" id="B4QZ97"/>
<evidence type="ECO:0000313" key="3">
    <source>
        <dbReference type="Proteomes" id="UP000000304"/>
    </source>
</evidence>
<reference evidence="2 3" key="1">
    <citation type="journal article" date="2007" name="Nature">
        <title>Evolution of genes and genomes on the Drosophila phylogeny.</title>
        <authorList>
            <consortium name="Drosophila 12 Genomes Consortium"/>
            <person name="Clark A.G."/>
            <person name="Eisen M.B."/>
            <person name="Smith D.R."/>
            <person name="Bergman C.M."/>
            <person name="Oliver B."/>
            <person name="Markow T.A."/>
            <person name="Kaufman T.C."/>
            <person name="Kellis M."/>
            <person name="Gelbart W."/>
            <person name="Iyer V.N."/>
            <person name="Pollard D.A."/>
            <person name="Sackton T.B."/>
            <person name="Larracuente A.M."/>
            <person name="Singh N.D."/>
            <person name="Abad J.P."/>
            <person name="Abt D.N."/>
            <person name="Adryan B."/>
            <person name="Aguade M."/>
            <person name="Akashi H."/>
            <person name="Anderson W.W."/>
            <person name="Aquadro C.F."/>
            <person name="Ardell D.H."/>
            <person name="Arguello R."/>
            <person name="Artieri C.G."/>
            <person name="Barbash D.A."/>
            <person name="Barker D."/>
            <person name="Barsanti P."/>
            <person name="Batterham P."/>
            <person name="Batzoglou S."/>
            <person name="Begun D."/>
            <person name="Bhutkar A."/>
            <person name="Blanco E."/>
            <person name="Bosak S.A."/>
            <person name="Bradley R.K."/>
            <person name="Brand A.D."/>
            <person name="Brent M.R."/>
            <person name="Brooks A.N."/>
            <person name="Brown R.H."/>
            <person name="Butlin R.K."/>
            <person name="Caggese C."/>
            <person name="Calvi B.R."/>
            <person name="Bernardo de Carvalho A."/>
            <person name="Caspi A."/>
            <person name="Castrezana S."/>
            <person name="Celniker S.E."/>
            <person name="Chang J.L."/>
            <person name="Chapple C."/>
            <person name="Chatterji S."/>
            <person name="Chinwalla A."/>
            <person name="Civetta A."/>
            <person name="Clifton S.W."/>
            <person name="Comeron J.M."/>
            <person name="Costello J.C."/>
            <person name="Coyne J.A."/>
            <person name="Daub J."/>
            <person name="David R.G."/>
            <person name="Delcher A.L."/>
            <person name="Delehaunty K."/>
            <person name="Do C.B."/>
            <person name="Ebling H."/>
            <person name="Edwards K."/>
            <person name="Eickbush T."/>
            <person name="Evans J.D."/>
            <person name="Filipski A."/>
            <person name="Findeiss S."/>
            <person name="Freyhult E."/>
            <person name="Fulton L."/>
            <person name="Fulton R."/>
            <person name="Garcia A.C."/>
            <person name="Gardiner A."/>
            <person name="Garfield D.A."/>
            <person name="Garvin B.E."/>
            <person name="Gibson G."/>
            <person name="Gilbert D."/>
            <person name="Gnerre S."/>
            <person name="Godfrey J."/>
            <person name="Good R."/>
            <person name="Gotea V."/>
            <person name="Gravely B."/>
            <person name="Greenberg A.J."/>
            <person name="Griffiths-Jones S."/>
            <person name="Gross S."/>
            <person name="Guigo R."/>
            <person name="Gustafson E.A."/>
            <person name="Haerty W."/>
            <person name="Hahn M.W."/>
            <person name="Halligan D.L."/>
            <person name="Halpern A.L."/>
            <person name="Halter G.M."/>
            <person name="Han M.V."/>
            <person name="Heger A."/>
            <person name="Hillier L."/>
            <person name="Hinrichs A.S."/>
            <person name="Holmes I."/>
            <person name="Hoskins R.A."/>
            <person name="Hubisz M.J."/>
            <person name="Hultmark D."/>
            <person name="Huntley M.A."/>
            <person name="Jaffe D.B."/>
            <person name="Jagadeeshan S."/>
            <person name="Jeck W.R."/>
            <person name="Johnson J."/>
            <person name="Jones C.D."/>
            <person name="Jordan W.C."/>
            <person name="Karpen G.H."/>
            <person name="Kataoka E."/>
            <person name="Keightley P.D."/>
            <person name="Kheradpour P."/>
            <person name="Kirkness E.F."/>
            <person name="Koerich L.B."/>
            <person name="Kristiansen K."/>
            <person name="Kudrna D."/>
            <person name="Kulathinal R.J."/>
            <person name="Kumar S."/>
            <person name="Kwok R."/>
            <person name="Lander E."/>
            <person name="Langley C.H."/>
            <person name="Lapoint R."/>
            <person name="Lazzaro B.P."/>
            <person name="Lee S.J."/>
            <person name="Levesque L."/>
            <person name="Li R."/>
            <person name="Lin C.F."/>
            <person name="Lin M.F."/>
            <person name="Lindblad-Toh K."/>
            <person name="Llopart A."/>
            <person name="Long M."/>
            <person name="Low L."/>
            <person name="Lozovsky E."/>
            <person name="Lu J."/>
            <person name="Luo M."/>
            <person name="Machado C.A."/>
            <person name="Makalowski W."/>
            <person name="Marzo M."/>
            <person name="Matsuda M."/>
            <person name="Matzkin L."/>
            <person name="McAllister B."/>
            <person name="McBride C.S."/>
            <person name="McKernan B."/>
            <person name="McKernan K."/>
            <person name="Mendez-Lago M."/>
            <person name="Minx P."/>
            <person name="Mollenhauer M.U."/>
            <person name="Montooth K."/>
            <person name="Mount S.M."/>
            <person name="Mu X."/>
            <person name="Myers E."/>
            <person name="Negre B."/>
            <person name="Newfeld S."/>
            <person name="Nielsen R."/>
            <person name="Noor M.A."/>
            <person name="O'Grady P."/>
            <person name="Pachter L."/>
            <person name="Papaceit M."/>
            <person name="Parisi M.J."/>
            <person name="Parisi M."/>
            <person name="Parts L."/>
            <person name="Pedersen J.S."/>
            <person name="Pesole G."/>
            <person name="Phillippy A.M."/>
            <person name="Ponting C.P."/>
            <person name="Pop M."/>
            <person name="Porcelli D."/>
            <person name="Powell J.R."/>
            <person name="Prohaska S."/>
            <person name="Pruitt K."/>
            <person name="Puig M."/>
            <person name="Quesneville H."/>
            <person name="Ram K.R."/>
            <person name="Rand D."/>
            <person name="Rasmussen M.D."/>
            <person name="Reed L.K."/>
            <person name="Reenan R."/>
            <person name="Reily A."/>
            <person name="Remington K.A."/>
            <person name="Rieger T.T."/>
            <person name="Ritchie M.G."/>
            <person name="Robin C."/>
            <person name="Rogers Y.H."/>
            <person name="Rohde C."/>
            <person name="Rozas J."/>
            <person name="Rubenfield M.J."/>
            <person name="Ruiz A."/>
            <person name="Russo S."/>
            <person name="Salzberg S.L."/>
            <person name="Sanchez-Gracia A."/>
            <person name="Saranga D.J."/>
            <person name="Sato H."/>
            <person name="Schaeffer S.W."/>
            <person name="Schatz M.C."/>
            <person name="Schlenke T."/>
            <person name="Schwartz R."/>
            <person name="Segarra C."/>
            <person name="Singh R.S."/>
            <person name="Sirot L."/>
            <person name="Sirota M."/>
            <person name="Sisneros N.B."/>
            <person name="Smith C.D."/>
            <person name="Smith T.F."/>
            <person name="Spieth J."/>
            <person name="Stage D.E."/>
            <person name="Stark A."/>
            <person name="Stephan W."/>
            <person name="Strausberg R.L."/>
            <person name="Strempel S."/>
            <person name="Sturgill D."/>
            <person name="Sutton G."/>
            <person name="Sutton G.G."/>
            <person name="Tao W."/>
            <person name="Teichmann S."/>
            <person name="Tobari Y.N."/>
            <person name="Tomimura Y."/>
            <person name="Tsolas J.M."/>
            <person name="Valente V.L."/>
            <person name="Venter E."/>
            <person name="Venter J.C."/>
            <person name="Vicario S."/>
            <person name="Vieira F.G."/>
            <person name="Vilella A.J."/>
            <person name="Villasante A."/>
            <person name="Walenz B."/>
            <person name="Wang J."/>
            <person name="Wasserman M."/>
            <person name="Watts T."/>
            <person name="Wilson D."/>
            <person name="Wilson R.K."/>
            <person name="Wing R.A."/>
            <person name="Wolfner M.F."/>
            <person name="Wong A."/>
            <person name="Wong G.K."/>
            <person name="Wu C.I."/>
            <person name="Wu G."/>
            <person name="Yamamoto D."/>
            <person name="Yang H.P."/>
            <person name="Yang S.P."/>
            <person name="Yorke J.A."/>
            <person name="Yoshida K."/>
            <person name="Zdobnov E."/>
            <person name="Zhang P."/>
            <person name="Zhang Y."/>
            <person name="Zimin A.V."/>
            <person name="Baldwin J."/>
            <person name="Abdouelleil A."/>
            <person name="Abdulkadir J."/>
            <person name="Abebe A."/>
            <person name="Abera B."/>
            <person name="Abreu J."/>
            <person name="Acer S.C."/>
            <person name="Aftuck L."/>
            <person name="Alexander A."/>
            <person name="An P."/>
            <person name="Anderson E."/>
            <person name="Anderson S."/>
            <person name="Arachi H."/>
            <person name="Azer M."/>
            <person name="Bachantsang P."/>
            <person name="Barry A."/>
            <person name="Bayul T."/>
            <person name="Berlin A."/>
            <person name="Bessette D."/>
            <person name="Bloom T."/>
            <person name="Blye J."/>
            <person name="Boguslavskiy L."/>
            <person name="Bonnet C."/>
            <person name="Boukhgalter B."/>
            <person name="Bourzgui I."/>
            <person name="Brown A."/>
            <person name="Cahill P."/>
            <person name="Channer S."/>
            <person name="Cheshatsang Y."/>
            <person name="Chuda L."/>
            <person name="Citroen M."/>
            <person name="Collymore A."/>
            <person name="Cooke P."/>
            <person name="Costello M."/>
            <person name="D'Aco K."/>
            <person name="Daza R."/>
            <person name="De Haan G."/>
            <person name="DeGray S."/>
            <person name="DeMaso C."/>
            <person name="Dhargay N."/>
            <person name="Dooley K."/>
            <person name="Dooley E."/>
            <person name="Doricent M."/>
            <person name="Dorje P."/>
            <person name="Dorjee K."/>
            <person name="Dupes A."/>
            <person name="Elong R."/>
            <person name="Falk J."/>
            <person name="Farina A."/>
            <person name="Faro S."/>
            <person name="Ferguson D."/>
            <person name="Fisher S."/>
            <person name="Foley C.D."/>
            <person name="Franke A."/>
            <person name="Friedrich D."/>
            <person name="Gadbois L."/>
            <person name="Gearin G."/>
            <person name="Gearin C.R."/>
            <person name="Giannoukos G."/>
            <person name="Goode T."/>
            <person name="Graham J."/>
            <person name="Grandbois E."/>
            <person name="Grewal S."/>
            <person name="Gyaltsen K."/>
            <person name="Hafez N."/>
            <person name="Hagos B."/>
            <person name="Hall J."/>
            <person name="Henson C."/>
            <person name="Hollinger A."/>
            <person name="Honan T."/>
            <person name="Huard M.D."/>
            <person name="Hughes L."/>
            <person name="Hurhula B."/>
            <person name="Husby M.E."/>
            <person name="Kamat A."/>
            <person name="Kanga B."/>
            <person name="Kashin S."/>
            <person name="Khazanovich D."/>
            <person name="Kisner P."/>
            <person name="Lance K."/>
            <person name="Lara M."/>
            <person name="Lee W."/>
            <person name="Lennon N."/>
            <person name="Letendre F."/>
            <person name="LeVine R."/>
            <person name="Lipovsky A."/>
            <person name="Liu X."/>
            <person name="Liu J."/>
            <person name="Liu S."/>
            <person name="Lokyitsang T."/>
            <person name="Lokyitsang Y."/>
            <person name="Lubonja R."/>
            <person name="Lui A."/>
            <person name="MacDonald P."/>
            <person name="Magnisalis V."/>
            <person name="Maru K."/>
            <person name="Matthews C."/>
            <person name="McCusker W."/>
            <person name="McDonough S."/>
            <person name="Mehta T."/>
            <person name="Meldrim J."/>
            <person name="Meneus L."/>
            <person name="Mihai O."/>
            <person name="Mihalev A."/>
            <person name="Mihova T."/>
            <person name="Mittelman R."/>
            <person name="Mlenga V."/>
            <person name="Montmayeur A."/>
            <person name="Mulrain L."/>
            <person name="Navidi A."/>
            <person name="Naylor J."/>
            <person name="Negash T."/>
            <person name="Nguyen T."/>
            <person name="Nguyen N."/>
            <person name="Nicol R."/>
            <person name="Norbu C."/>
            <person name="Norbu N."/>
            <person name="Novod N."/>
            <person name="O'Neill B."/>
            <person name="Osman S."/>
            <person name="Markiewicz E."/>
            <person name="Oyono O.L."/>
            <person name="Patti C."/>
            <person name="Phunkhang P."/>
            <person name="Pierre F."/>
            <person name="Priest M."/>
            <person name="Raghuraman S."/>
            <person name="Rege F."/>
            <person name="Reyes R."/>
            <person name="Rise C."/>
            <person name="Rogov P."/>
            <person name="Ross K."/>
            <person name="Ryan E."/>
            <person name="Settipalli S."/>
            <person name="Shea T."/>
            <person name="Sherpa N."/>
            <person name="Shi L."/>
            <person name="Shih D."/>
            <person name="Sparrow T."/>
            <person name="Spaulding J."/>
            <person name="Stalker J."/>
            <person name="Stange-Thomann N."/>
            <person name="Stavropoulos S."/>
            <person name="Stone C."/>
            <person name="Strader C."/>
            <person name="Tesfaye S."/>
            <person name="Thomson T."/>
            <person name="Thoulutsang Y."/>
            <person name="Thoulutsang D."/>
            <person name="Topham K."/>
            <person name="Topping I."/>
            <person name="Tsamla T."/>
            <person name="Vassiliev H."/>
            <person name="Vo A."/>
            <person name="Wangchuk T."/>
            <person name="Wangdi T."/>
            <person name="Weiand M."/>
            <person name="Wilkinson J."/>
            <person name="Wilson A."/>
            <person name="Yadav S."/>
            <person name="Young G."/>
            <person name="Yu Q."/>
            <person name="Zembek L."/>
            <person name="Zhong D."/>
            <person name="Zimmer A."/>
            <person name="Zwirko Z."/>
            <person name="Jaffe D.B."/>
            <person name="Alvarez P."/>
            <person name="Brockman W."/>
            <person name="Butler J."/>
            <person name="Chin C."/>
            <person name="Gnerre S."/>
            <person name="Grabherr M."/>
            <person name="Kleber M."/>
            <person name="Mauceli E."/>
            <person name="MacCallum I."/>
        </authorList>
    </citation>
    <scope>NUCLEOTIDE SEQUENCE [LARGE SCALE GENOMIC DNA]</scope>
    <source>
        <strain evidence="3">white501</strain>
    </source>
</reference>
<evidence type="ECO:0000313" key="2">
    <source>
        <dbReference type="EMBL" id="EDX13833.1"/>
    </source>
</evidence>
<dbReference type="HOGENOM" id="CLU_2294581_0_0_1"/>
<keyword evidence="1" id="KW-0472">Membrane</keyword>
<proteinExistence type="predicted"/>
<dbReference type="Proteomes" id="UP000000304">
    <property type="component" value="Chromosome 3R"/>
</dbReference>
<keyword evidence="1" id="KW-0812">Transmembrane</keyword>
<gene>
    <name evidence="2" type="primary">Dsim\GD17789</name>
    <name evidence="2" type="ORF">Dsim_GD17789</name>
</gene>
<protein>
    <submittedName>
        <fullName evidence="2">GD17789</fullName>
    </submittedName>
</protein>
<accession>B4QZ97</accession>